<dbReference type="HAMAP" id="MF_00101">
    <property type="entry name" value="AcpS"/>
    <property type="match status" value="1"/>
</dbReference>
<comment type="catalytic activity">
    <reaction evidence="8">
        <text>apo-[ACP] + CoA = holo-[ACP] + adenosine 3',5'-bisphosphate + H(+)</text>
        <dbReference type="Rhea" id="RHEA:12068"/>
        <dbReference type="Rhea" id="RHEA-COMP:9685"/>
        <dbReference type="Rhea" id="RHEA-COMP:9690"/>
        <dbReference type="ChEBI" id="CHEBI:15378"/>
        <dbReference type="ChEBI" id="CHEBI:29999"/>
        <dbReference type="ChEBI" id="CHEBI:57287"/>
        <dbReference type="ChEBI" id="CHEBI:58343"/>
        <dbReference type="ChEBI" id="CHEBI:64479"/>
        <dbReference type="EC" id="2.7.8.7"/>
    </reaction>
</comment>
<dbReference type="EMBL" id="BSRA01000011">
    <property type="protein sequence ID" value="GLV14371.1"/>
    <property type="molecule type" value="Genomic_DNA"/>
</dbReference>
<evidence type="ECO:0000256" key="5">
    <source>
        <dbReference type="ARBA" id="ARBA00022842"/>
    </source>
</evidence>
<dbReference type="Proteomes" id="UP001157137">
    <property type="component" value="Unassembled WGS sequence"/>
</dbReference>
<dbReference type="Proteomes" id="UP000182589">
    <property type="component" value="Unassembled WGS sequence"/>
</dbReference>
<dbReference type="STRING" id="89784.SAMN04489725_10853"/>
<keyword evidence="1 8" id="KW-0444">Lipid biosynthesis</keyword>
<protein>
    <recommendedName>
        <fullName evidence="8">Holo-[acyl-carrier-protein] synthase</fullName>
        <shortName evidence="8">Holo-ACP synthase</shortName>
        <ecNumber evidence="8">2.7.8.7</ecNumber>
    </recommendedName>
    <alternativeName>
        <fullName evidence="8">4'-phosphopantetheinyl transferase AcpS</fullName>
    </alternativeName>
</protein>
<dbReference type="GO" id="GO:0006633">
    <property type="term" value="P:fatty acid biosynthetic process"/>
    <property type="evidence" value="ECO:0007669"/>
    <property type="project" value="UniProtKB-UniRule"/>
</dbReference>
<evidence type="ECO:0000256" key="8">
    <source>
        <dbReference type="HAMAP-Rule" id="MF_00101"/>
    </source>
</evidence>
<comment type="function">
    <text evidence="8">Transfers the 4'-phosphopantetheine moiety from coenzyme A to a Ser of acyl-carrier-protein.</text>
</comment>
<reference evidence="10" key="3">
    <citation type="submission" date="2023-02" db="EMBL/GenBank/DDBJ databases">
        <title>Proposal of a novel subspecies: Alicyclobacillus hesperidum subspecies aegle.</title>
        <authorList>
            <person name="Goto K."/>
            <person name="Fujii T."/>
            <person name="Yasui K."/>
            <person name="Mochida K."/>
            <person name="Kato-Tanaka Y."/>
            <person name="Morohoshi S."/>
            <person name="An S.Y."/>
            <person name="Kasai H."/>
            <person name="Yokota A."/>
        </authorList>
    </citation>
    <scope>NUCLEOTIDE SEQUENCE</scope>
    <source>
        <strain evidence="10">DSM 12766</strain>
    </source>
</reference>
<dbReference type="AlphaFoldDB" id="A0A1H2ULV2"/>
<reference evidence="11" key="2">
    <citation type="submission" date="2016-10" db="EMBL/GenBank/DDBJ databases">
        <authorList>
            <person name="de Groot N.N."/>
        </authorList>
    </citation>
    <scope>NUCLEOTIDE SEQUENCE [LARGE SCALE GENOMIC DNA]</scope>
    <source>
        <strain evidence="11">DSM 12489</strain>
    </source>
</reference>
<keyword evidence="7 8" id="KW-0275">Fatty acid biosynthesis</keyword>
<comment type="similarity">
    <text evidence="8">Belongs to the P-Pant transferase superfamily. AcpS family.</text>
</comment>
<comment type="cofactor">
    <cofactor evidence="8">
        <name>Mg(2+)</name>
        <dbReference type="ChEBI" id="CHEBI:18420"/>
    </cofactor>
</comment>
<feature type="domain" description="4'-phosphopantetheinyl transferase" evidence="9">
    <location>
        <begin position="4"/>
        <end position="81"/>
    </location>
</feature>
<dbReference type="GO" id="GO:0005737">
    <property type="term" value="C:cytoplasm"/>
    <property type="evidence" value="ECO:0007669"/>
    <property type="project" value="UniProtKB-SubCell"/>
</dbReference>
<evidence type="ECO:0000313" key="10">
    <source>
        <dbReference type="EMBL" id="GLV14371.1"/>
    </source>
</evidence>
<dbReference type="NCBIfam" id="TIGR00516">
    <property type="entry name" value="acpS"/>
    <property type="match status" value="1"/>
</dbReference>
<keyword evidence="2 8" id="KW-0808">Transferase</keyword>
<dbReference type="Gene3D" id="3.90.470.20">
    <property type="entry name" value="4'-phosphopantetheinyl transferase domain"/>
    <property type="match status" value="1"/>
</dbReference>
<gene>
    <name evidence="8 10" type="primary">acpS</name>
    <name evidence="10" type="ORF">Heshes_20550</name>
    <name evidence="11" type="ORF">SAMN04489725_10853</name>
</gene>
<keyword evidence="8" id="KW-0963">Cytoplasm</keyword>
<feature type="binding site" evidence="8">
    <location>
        <position position="8"/>
    </location>
    <ligand>
        <name>Mg(2+)</name>
        <dbReference type="ChEBI" id="CHEBI:18420"/>
    </ligand>
</feature>
<keyword evidence="5 8" id="KW-0460">Magnesium</keyword>
<keyword evidence="12" id="KW-1185">Reference proteome</keyword>
<evidence type="ECO:0000256" key="7">
    <source>
        <dbReference type="ARBA" id="ARBA00023160"/>
    </source>
</evidence>
<dbReference type="InterPro" id="IPR037143">
    <property type="entry name" value="4-PPantetheinyl_Trfase_dom_sf"/>
</dbReference>
<organism evidence="11 12">
    <name type="scientific">Alicyclobacillus hesperidum</name>
    <dbReference type="NCBI Taxonomy" id="89784"/>
    <lineage>
        <taxon>Bacteria</taxon>
        <taxon>Bacillati</taxon>
        <taxon>Bacillota</taxon>
        <taxon>Bacilli</taxon>
        <taxon>Bacillales</taxon>
        <taxon>Alicyclobacillaceae</taxon>
        <taxon>Alicyclobacillus</taxon>
    </lineage>
</organism>
<evidence type="ECO:0000256" key="4">
    <source>
        <dbReference type="ARBA" id="ARBA00022832"/>
    </source>
</evidence>
<name>A0A1H2ULV2_9BACL</name>
<evidence type="ECO:0000256" key="1">
    <source>
        <dbReference type="ARBA" id="ARBA00022516"/>
    </source>
</evidence>
<keyword evidence="3 8" id="KW-0479">Metal-binding</keyword>
<evidence type="ECO:0000259" key="9">
    <source>
        <dbReference type="Pfam" id="PF01648"/>
    </source>
</evidence>
<reference evidence="12" key="1">
    <citation type="submission" date="2016-10" db="EMBL/GenBank/DDBJ databases">
        <authorList>
            <person name="Varghese N."/>
        </authorList>
    </citation>
    <scope>NUCLEOTIDE SEQUENCE [LARGE SCALE GENOMIC DNA]</scope>
    <source>
        <strain evidence="12">DSM 12489</strain>
    </source>
</reference>
<dbReference type="EC" id="2.7.8.7" evidence="8"/>
<dbReference type="InterPro" id="IPR004568">
    <property type="entry name" value="Ppantetheine-prot_Trfase_dom"/>
</dbReference>
<dbReference type="GO" id="GO:0000287">
    <property type="term" value="F:magnesium ion binding"/>
    <property type="evidence" value="ECO:0007669"/>
    <property type="project" value="UniProtKB-UniRule"/>
</dbReference>
<evidence type="ECO:0000256" key="3">
    <source>
        <dbReference type="ARBA" id="ARBA00022723"/>
    </source>
</evidence>
<keyword evidence="6 8" id="KW-0443">Lipid metabolism</keyword>
<evidence type="ECO:0000313" key="11">
    <source>
        <dbReference type="EMBL" id="SDW57060.1"/>
    </source>
</evidence>
<feature type="binding site" evidence="8">
    <location>
        <position position="60"/>
    </location>
    <ligand>
        <name>Mg(2+)</name>
        <dbReference type="ChEBI" id="CHEBI:18420"/>
    </ligand>
</feature>
<comment type="subcellular location">
    <subcellularLocation>
        <location evidence="8">Cytoplasm</location>
    </subcellularLocation>
</comment>
<evidence type="ECO:0000256" key="2">
    <source>
        <dbReference type="ARBA" id="ARBA00022679"/>
    </source>
</evidence>
<dbReference type="InterPro" id="IPR002582">
    <property type="entry name" value="ACPS"/>
</dbReference>
<dbReference type="Pfam" id="PF01648">
    <property type="entry name" value="ACPS"/>
    <property type="match status" value="1"/>
</dbReference>
<dbReference type="RefSeq" id="WP_074693078.1">
    <property type="nucleotide sequence ID" value="NZ_BSRA01000011.1"/>
</dbReference>
<accession>A0A1H2ULV2</accession>
<dbReference type="GO" id="GO:0008897">
    <property type="term" value="F:holo-[acyl-carrier-protein] synthase activity"/>
    <property type="evidence" value="ECO:0007669"/>
    <property type="project" value="UniProtKB-UniRule"/>
</dbReference>
<evidence type="ECO:0000256" key="6">
    <source>
        <dbReference type="ARBA" id="ARBA00023098"/>
    </source>
</evidence>
<proteinExistence type="inferred from homology"/>
<evidence type="ECO:0000313" key="12">
    <source>
        <dbReference type="Proteomes" id="UP000182589"/>
    </source>
</evidence>
<sequence length="138" mass="14647">MIIGLGTDLVEIHRVRQALRRNREPFLQRVLSAAELQIAAQFADEARLAEFVAGRFAAKEAIAKATGLGLGRLGMSTVSIRVGETGLVTEWSDASGLVEVAGYVQKPSAKLHVSLSHAAGVAYAVAILEQLAQAPRLS</sequence>
<dbReference type="EMBL" id="FNOJ01000008">
    <property type="protein sequence ID" value="SDW57060.1"/>
    <property type="molecule type" value="Genomic_DNA"/>
</dbReference>
<keyword evidence="4 8" id="KW-0276">Fatty acid metabolism</keyword>
<dbReference type="NCBIfam" id="TIGR00556">
    <property type="entry name" value="pantethn_trn"/>
    <property type="match status" value="1"/>
</dbReference>
<dbReference type="InterPro" id="IPR008278">
    <property type="entry name" value="4-PPantetheinyl_Trfase_dom"/>
</dbReference>
<dbReference type="SUPFAM" id="SSF56214">
    <property type="entry name" value="4'-phosphopantetheinyl transferase"/>
    <property type="match status" value="1"/>
</dbReference>